<dbReference type="InterPro" id="IPR036869">
    <property type="entry name" value="J_dom_sf"/>
</dbReference>
<keyword evidence="8" id="KW-0963">Cytoplasm</keyword>
<dbReference type="GO" id="GO:0051082">
    <property type="term" value="F:unfolded protein binding"/>
    <property type="evidence" value="ECO:0007669"/>
    <property type="project" value="UniProtKB-UniRule"/>
</dbReference>
<sequence>MVKKDLYEILGVSPDASQEEIKKAYRRLARKYHPDLHPGDKEAEEKFKEIQEAYEVLSDPQKRAEYDKLRQAASAFSFTTPGGERAYDFSVFMDEGSPFGGFADIFADLFGFERDWEPGPEPGADVLYRVEIPFRQAALGGEIEIEVPLERPCPGCHGQGVDLKSADTCPHCQGQGKREHRRGTVRMIEICPYCRGMGQRATKPCPTCHGAGTIRQTERLKVKIPPGADTGTRLRIPGKGMPGRKGGPSGDLYLELVVKPDPRFERKGYDLYLKQPIGLFTAVLGGHVEVPTLDGKVRMKVPPGTQCGQKFRLRGKGISRPDGKRGDLYVEAMITVPKNLSPEARKKFEELKAMIPEAS</sequence>
<feature type="binding site" evidence="8">
    <location>
        <position position="153"/>
    </location>
    <ligand>
        <name>Zn(2+)</name>
        <dbReference type="ChEBI" id="CHEBI:29105"/>
        <label>1</label>
    </ligand>
</feature>
<feature type="binding site" evidence="8">
    <location>
        <position position="191"/>
    </location>
    <ligand>
        <name>Zn(2+)</name>
        <dbReference type="ChEBI" id="CHEBI:29105"/>
        <label>2</label>
    </ligand>
</feature>
<dbReference type="Gene3D" id="6.20.20.10">
    <property type="match status" value="2"/>
</dbReference>
<evidence type="ECO:0000259" key="11">
    <source>
        <dbReference type="PROSITE" id="PS50076"/>
    </source>
</evidence>
<dbReference type="InterPro" id="IPR008971">
    <property type="entry name" value="HSP40/DnaJ_pept-bd"/>
</dbReference>
<comment type="cofactor">
    <cofactor evidence="8">
        <name>Zn(2+)</name>
        <dbReference type="ChEBI" id="CHEBI:29105"/>
    </cofactor>
    <text evidence="8">Binds 2 Zn(2+) ions per monomer.</text>
</comment>
<dbReference type="SMART" id="SM00271">
    <property type="entry name" value="DnaJ"/>
    <property type="match status" value="1"/>
</dbReference>
<comment type="caution">
    <text evidence="13">The sequence shown here is derived from an EMBL/GenBank/DDBJ whole genome shotgun (WGS) entry which is preliminary data.</text>
</comment>
<dbReference type="CDD" id="cd10747">
    <property type="entry name" value="DnaJ_C"/>
    <property type="match status" value="1"/>
</dbReference>
<dbReference type="FunFam" id="2.60.260.20:FF:000005">
    <property type="entry name" value="Chaperone protein dnaJ 1, mitochondrial"/>
    <property type="match status" value="1"/>
</dbReference>
<evidence type="ECO:0000256" key="7">
    <source>
        <dbReference type="ARBA" id="ARBA00023186"/>
    </source>
</evidence>
<feature type="binding site" evidence="8">
    <location>
        <position position="156"/>
    </location>
    <ligand>
        <name>Zn(2+)</name>
        <dbReference type="ChEBI" id="CHEBI:29105"/>
        <label>1</label>
    </ligand>
</feature>
<keyword evidence="5 8" id="KW-0862">Zinc</keyword>
<protein>
    <recommendedName>
        <fullName evidence="8">Chaperone protein DnaJ</fullName>
    </recommendedName>
</protein>
<dbReference type="Proteomes" id="UP000076964">
    <property type="component" value="Unassembled WGS sequence"/>
</dbReference>
<feature type="binding site" evidence="8">
    <location>
        <position position="208"/>
    </location>
    <ligand>
        <name>Zn(2+)</name>
        <dbReference type="ChEBI" id="CHEBI:29105"/>
        <label>1</label>
    </ligand>
</feature>
<dbReference type="Pfam" id="PF01556">
    <property type="entry name" value="DnaJ_C"/>
    <property type="match status" value="1"/>
</dbReference>
<dbReference type="Gene3D" id="2.60.260.20">
    <property type="entry name" value="Urease metallochaperone UreE, N-terminal domain"/>
    <property type="match status" value="2"/>
</dbReference>
<feature type="repeat" description="CXXCXGXG motif" evidence="8">
    <location>
        <begin position="205"/>
        <end position="212"/>
    </location>
</feature>
<feature type="binding site" evidence="8">
    <location>
        <position position="205"/>
    </location>
    <ligand>
        <name>Zn(2+)</name>
        <dbReference type="ChEBI" id="CHEBI:29105"/>
        <label>1</label>
    </ligand>
</feature>
<keyword evidence="3 8" id="KW-0677">Repeat</keyword>
<dbReference type="AlphaFoldDB" id="A0A177E6K6"/>
<feature type="binding site" evidence="8">
    <location>
        <position position="172"/>
    </location>
    <ligand>
        <name>Zn(2+)</name>
        <dbReference type="ChEBI" id="CHEBI:29105"/>
        <label>2</label>
    </ligand>
</feature>
<dbReference type="STRING" id="1795632.TH606_07345"/>
<evidence type="ECO:0000313" key="14">
    <source>
        <dbReference type="Proteomes" id="UP000076964"/>
    </source>
</evidence>
<dbReference type="InterPro" id="IPR001623">
    <property type="entry name" value="DnaJ_domain"/>
</dbReference>
<gene>
    <name evidence="8" type="primary">dnaJ</name>
    <name evidence="13" type="ORF">TH606_07345</name>
</gene>
<dbReference type="GO" id="GO:0008270">
    <property type="term" value="F:zinc ion binding"/>
    <property type="evidence" value="ECO:0007669"/>
    <property type="project" value="UniProtKB-UniRule"/>
</dbReference>
<comment type="subunit">
    <text evidence="8">Homodimer.</text>
</comment>
<dbReference type="GO" id="GO:0005737">
    <property type="term" value="C:cytoplasm"/>
    <property type="evidence" value="ECO:0007669"/>
    <property type="project" value="UniProtKB-SubCell"/>
</dbReference>
<feature type="repeat" description="CXXCXGXG motif" evidence="8">
    <location>
        <begin position="153"/>
        <end position="160"/>
    </location>
</feature>
<dbReference type="GO" id="GO:0006260">
    <property type="term" value="P:DNA replication"/>
    <property type="evidence" value="ECO:0007669"/>
    <property type="project" value="UniProtKB-KW"/>
</dbReference>
<dbReference type="InterPro" id="IPR036410">
    <property type="entry name" value="HSP_DnaJ_Cys-rich_dom_sf"/>
</dbReference>
<feature type="zinc finger region" description="CR-type" evidence="9">
    <location>
        <begin position="140"/>
        <end position="217"/>
    </location>
</feature>
<dbReference type="PROSITE" id="PS00636">
    <property type="entry name" value="DNAJ_1"/>
    <property type="match status" value="1"/>
</dbReference>
<evidence type="ECO:0000256" key="3">
    <source>
        <dbReference type="ARBA" id="ARBA00022737"/>
    </source>
</evidence>
<evidence type="ECO:0000256" key="5">
    <source>
        <dbReference type="ARBA" id="ARBA00022833"/>
    </source>
</evidence>
<dbReference type="PROSITE" id="PS50076">
    <property type="entry name" value="DNAJ_2"/>
    <property type="match status" value="1"/>
</dbReference>
<evidence type="ECO:0000256" key="1">
    <source>
        <dbReference type="ARBA" id="ARBA00022705"/>
    </source>
</evidence>
<dbReference type="GO" id="GO:0031072">
    <property type="term" value="F:heat shock protein binding"/>
    <property type="evidence" value="ECO:0007669"/>
    <property type="project" value="InterPro"/>
</dbReference>
<comment type="function">
    <text evidence="8">Participates actively in the response to hyperosmotic and heat shock by preventing the aggregation of stress-denatured proteins and by disaggregating proteins, also in an autonomous, DnaK-independent fashion. Unfolded proteins bind initially to DnaJ; upon interaction with the DnaJ-bound protein, DnaK hydrolyzes its bound ATP, resulting in the formation of a stable complex. GrpE releases ADP from DnaK; ATP binding to DnaK triggers the release of the substrate protein, thus completing the reaction cycle. Several rounds of ATP-dependent interactions between DnaJ, DnaK and GrpE are required for fully efficient folding. Also involved, together with DnaK and GrpE, in the DNA replication of plasmids through activation of initiation proteins.</text>
</comment>
<evidence type="ECO:0000256" key="6">
    <source>
        <dbReference type="ARBA" id="ARBA00023016"/>
    </source>
</evidence>
<dbReference type="OrthoDB" id="9779889at2"/>
<keyword evidence="1 8" id="KW-0235">DNA replication</keyword>
<evidence type="ECO:0000256" key="2">
    <source>
        <dbReference type="ARBA" id="ARBA00022723"/>
    </source>
</evidence>
<dbReference type="GO" id="GO:0009408">
    <property type="term" value="P:response to heat"/>
    <property type="evidence" value="ECO:0007669"/>
    <property type="project" value="InterPro"/>
</dbReference>
<dbReference type="Pfam" id="PF00226">
    <property type="entry name" value="DnaJ"/>
    <property type="match status" value="1"/>
</dbReference>
<name>A0A177E6K6_9BACT</name>
<organism evidence="13 14">
    <name type="scientific">Thermodesulfatator autotrophicus</name>
    <dbReference type="NCBI Taxonomy" id="1795632"/>
    <lineage>
        <taxon>Bacteria</taxon>
        <taxon>Pseudomonadati</taxon>
        <taxon>Thermodesulfobacteriota</taxon>
        <taxon>Thermodesulfobacteria</taxon>
        <taxon>Thermodesulfobacteriales</taxon>
        <taxon>Thermodesulfatatoraceae</taxon>
        <taxon>Thermodesulfatator</taxon>
    </lineage>
</organism>
<evidence type="ECO:0000256" key="8">
    <source>
        <dbReference type="HAMAP-Rule" id="MF_01152"/>
    </source>
</evidence>
<evidence type="ECO:0000313" key="13">
    <source>
        <dbReference type="EMBL" id="OAG27346.1"/>
    </source>
</evidence>
<keyword evidence="4 8" id="KW-0863">Zinc-finger</keyword>
<comment type="similarity">
    <text evidence="8">Belongs to the DnaJ family.</text>
</comment>
<feature type="binding site" evidence="8">
    <location>
        <position position="194"/>
    </location>
    <ligand>
        <name>Zn(2+)</name>
        <dbReference type="ChEBI" id="CHEBI:29105"/>
        <label>2</label>
    </ligand>
</feature>
<keyword evidence="6 8" id="KW-0346">Stress response</keyword>
<dbReference type="PANTHER" id="PTHR43096:SF52">
    <property type="entry name" value="DNAJ HOMOLOG 1, MITOCHONDRIAL-RELATED"/>
    <property type="match status" value="1"/>
</dbReference>
<dbReference type="InterPro" id="IPR012724">
    <property type="entry name" value="DnaJ"/>
</dbReference>
<comment type="subcellular location">
    <subcellularLocation>
        <location evidence="8">Cytoplasm</location>
    </subcellularLocation>
</comment>
<feature type="repeat" description="CXXCXGXG motif" evidence="8">
    <location>
        <begin position="169"/>
        <end position="176"/>
    </location>
</feature>
<evidence type="ECO:0000256" key="9">
    <source>
        <dbReference type="PROSITE-ProRule" id="PRU00546"/>
    </source>
</evidence>
<dbReference type="HAMAP" id="MF_01152">
    <property type="entry name" value="DnaJ"/>
    <property type="match status" value="1"/>
</dbReference>
<dbReference type="Pfam" id="PF00684">
    <property type="entry name" value="DnaJ_CXXCXGXG"/>
    <property type="match status" value="1"/>
</dbReference>
<dbReference type="Gene3D" id="1.10.287.110">
    <property type="entry name" value="DnaJ domain"/>
    <property type="match status" value="1"/>
</dbReference>
<evidence type="ECO:0000259" key="12">
    <source>
        <dbReference type="PROSITE" id="PS51188"/>
    </source>
</evidence>
<dbReference type="CDD" id="cd06257">
    <property type="entry name" value="DnaJ"/>
    <property type="match status" value="1"/>
</dbReference>
<dbReference type="SUPFAM" id="SSF49493">
    <property type="entry name" value="HSP40/DnaJ peptide-binding domain"/>
    <property type="match status" value="2"/>
</dbReference>
<feature type="domain" description="CR-type" evidence="12">
    <location>
        <begin position="140"/>
        <end position="217"/>
    </location>
</feature>
<dbReference type="PANTHER" id="PTHR43096">
    <property type="entry name" value="DNAJ HOMOLOG 1, MITOCHONDRIAL-RELATED"/>
    <property type="match status" value="1"/>
</dbReference>
<keyword evidence="2 8" id="KW-0479">Metal-binding</keyword>
<accession>A0A177E6K6</accession>
<dbReference type="RefSeq" id="WP_068542473.1">
    <property type="nucleotide sequence ID" value="NZ_LSFI01000032.1"/>
</dbReference>
<dbReference type="GO" id="GO:0042026">
    <property type="term" value="P:protein refolding"/>
    <property type="evidence" value="ECO:0007669"/>
    <property type="project" value="TreeGrafter"/>
</dbReference>
<dbReference type="NCBIfam" id="NF008035">
    <property type="entry name" value="PRK10767.1"/>
    <property type="match status" value="1"/>
</dbReference>
<evidence type="ECO:0000256" key="4">
    <source>
        <dbReference type="ARBA" id="ARBA00022771"/>
    </source>
</evidence>
<keyword evidence="14" id="KW-1185">Reference proteome</keyword>
<dbReference type="InterPro" id="IPR001305">
    <property type="entry name" value="HSP_DnaJ_Cys-rich_dom"/>
</dbReference>
<dbReference type="NCBIfam" id="TIGR02349">
    <property type="entry name" value="DnaJ_bact"/>
    <property type="match status" value="1"/>
</dbReference>
<dbReference type="InterPro" id="IPR018253">
    <property type="entry name" value="DnaJ_domain_CS"/>
</dbReference>
<dbReference type="SUPFAM" id="SSF57938">
    <property type="entry name" value="DnaJ/Hsp40 cysteine-rich domain"/>
    <property type="match status" value="1"/>
</dbReference>
<dbReference type="PROSITE" id="PS51188">
    <property type="entry name" value="ZF_CR"/>
    <property type="match status" value="1"/>
</dbReference>
<keyword evidence="7 8" id="KW-0143">Chaperone</keyword>
<evidence type="ECO:0000256" key="10">
    <source>
        <dbReference type="SAM" id="MobiDB-lite"/>
    </source>
</evidence>
<comment type="domain">
    <text evidence="8">The J domain is necessary and sufficient to stimulate DnaK ATPase activity. Zinc center 1 plays an important role in the autonomous, DnaK-independent chaperone activity of DnaJ. Zinc center 2 is essential for interaction with DnaK and for DnaJ activity.</text>
</comment>
<dbReference type="CDD" id="cd10719">
    <property type="entry name" value="DnaJ_zf"/>
    <property type="match status" value="1"/>
</dbReference>
<dbReference type="PRINTS" id="PR00625">
    <property type="entry name" value="JDOMAIN"/>
</dbReference>
<dbReference type="GO" id="GO:0005524">
    <property type="term" value="F:ATP binding"/>
    <property type="evidence" value="ECO:0007669"/>
    <property type="project" value="InterPro"/>
</dbReference>
<dbReference type="InterPro" id="IPR002939">
    <property type="entry name" value="DnaJ_C"/>
</dbReference>
<dbReference type="SUPFAM" id="SSF46565">
    <property type="entry name" value="Chaperone J-domain"/>
    <property type="match status" value="1"/>
</dbReference>
<feature type="binding site" evidence="8">
    <location>
        <position position="169"/>
    </location>
    <ligand>
        <name>Zn(2+)</name>
        <dbReference type="ChEBI" id="CHEBI:29105"/>
        <label>2</label>
    </ligand>
</feature>
<feature type="repeat" description="CXXCXGXG motif" evidence="8">
    <location>
        <begin position="191"/>
        <end position="198"/>
    </location>
</feature>
<dbReference type="EMBL" id="LSFI01000032">
    <property type="protein sequence ID" value="OAG27346.1"/>
    <property type="molecule type" value="Genomic_DNA"/>
</dbReference>
<reference evidence="13 14" key="1">
    <citation type="submission" date="2016-02" db="EMBL/GenBank/DDBJ databases">
        <title>Draft genome sequence of Thermodesulfatator sp. S606.</title>
        <authorList>
            <person name="Lai Q."/>
            <person name="Cao J."/>
            <person name="Dupont S."/>
            <person name="Shao Z."/>
            <person name="Jebbar M."/>
            <person name="Alain K."/>
        </authorList>
    </citation>
    <scope>NUCLEOTIDE SEQUENCE [LARGE SCALE GENOMIC DNA]</scope>
    <source>
        <strain evidence="13 14">S606</strain>
    </source>
</reference>
<feature type="region of interest" description="Disordered" evidence="10">
    <location>
        <begin position="224"/>
        <end position="247"/>
    </location>
</feature>
<proteinExistence type="inferred from homology"/>
<feature type="domain" description="J" evidence="11">
    <location>
        <begin position="5"/>
        <end position="70"/>
    </location>
</feature>